<gene>
    <name evidence="2" type="ORF">FHX37_1186</name>
</gene>
<dbReference type="PANTHER" id="PTHR36221:SF1">
    <property type="entry name" value="DUF742 DOMAIN-CONTAINING PROTEIN"/>
    <property type="match status" value="1"/>
</dbReference>
<feature type="region of interest" description="Disordered" evidence="1">
    <location>
        <begin position="1"/>
        <end position="28"/>
    </location>
</feature>
<keyword evidence="3" id="KW-1185">Reference proteome</keyword>
<dbReference type="RefSeq" id="WP_141922524.1">
    <property type="nucleotide sequence ID" value="NZ_VFQC01000001.1"/>
</dbReference>
<evidence type="ECO:0000313" key="2">
    <source>
        <dbReference type="EMBL" id="TQN31289.1"/>
    </source>
</evidence>
<dbReference type="Pfam" id="PF05331">
    <property type="entry name" value="DUF742"/>
    <property type="match status" value="1"/>
</dbReference>
<evidence type="ECO:0000313" key="3">
    <source>
        <dbReference type="Proteomes" id="UP000317422"/>
    </source>
</evidence>
<dbReference type="EMBL" id="VFQC01000001">
    <property type="protein sequence ID" value="TQN31289.1"/>
    <property type="molecule type" value="Genomic_DNA"/>
</dbReference>
<dbReference type="PANTHER" id="PTHR36221">
    <property type="entry name" value="DUF742 DOMAIN-CONTAINING PROTEIN"/>
    <property type="match status" value="1"/>
</dbReference>
<name>A0A543NHK5_9ACTN</name>
<sequence length="166" mass="17533">MREAEGGRRNGLSPVQSRRAWEGGEAAPPRVETLYEAGGTVADTENADGLSSPAATGPLVRPYTMTGGRTRPVDTGLDMISVIVALSSRAEPTELEPEHAAIVRLCQHPLSVAEVAAQLDIPITVVKVLIGDLIAKGEVRARAPIPTAELPEMNVLQAVLDGIRKL</sequence>
<comment type="caution">
    <text evidence="2">The sequence shown here is derived from an EMBL/GenBank/DDBJ whole genome shotgun (WGS) entry which is preliminary data.</text>
</comment>
<organism evidence="2 3">
    <name type="scientific">Haloactinospora alba</name>
    <dbReference type="NCBI Taxonomy" id="405555"/>
    <lineage>
        <taxon>Bacteria</taxon>
        <taxon>Bacillati</taxon>
        <taxon>Actinomycetota</taxon>
        <taxon>Actinomycetes</taxon>
        <taxon>Streptosporangiales</taxon>
        <taxon>Nocardiopsidaceae</taxon>
        <taxon>Haloactinospora</taxon>
    </lineage>
</organism>
<dbReference type="AlphaFoldDB" id="A0A543NHK5"/>
<dbReference type="OrthoDB" id="4274007at2"/>
<dbReference type="InterPro" id="IPR007995">
    <property type="entry name" value="DUF742"/>
</dbReference>
<proteinExistence type="predicted"/>
<dbReference type="Proteomes" id="UP000317422">
    <property type="component" value="Unassembled WGS sequence"/>
</dbReference>
<protein>
    <submittedName>
        <fullName evidence="2">Uncharacterized protein DUF742</fullName>
    </submittedName>
</protein>
<evidence type="ECO:0000256" key="1">
    <source>
        <dbReference type="SAM" id="MobiDB-lite"/>
    </source>
</evidence>
<accession>A0A543NHK5</accession>
<reference evidence="2 3" key="1">
    <citation type="submission" date="2019-06" db="EMBL/GenBank/DDBJ databases">
        <title>Sequencing the genomes of 1000 actinobacteria strains.</title>
        <authorList>
            <person name="Klenk H.-P."/>
        </authorList>
    </citation>
    <scope>NUCLEOTIDE SEQUENCE [LARGE SCALE GENOMIC DNA]</scope>
    <source>
        <strain evidence="2 3">DSM 45015</strain>
    </source>
</reference>